<keyword evidence="2" id="KW-0812">Transmembrane</keyword>
<reference evidence="13" key="1">
    <citation type="submission" date="2012-07" db="EMBL/GenBank/DDBJ databases">
        <title>Genome of the Chinese tree shrew, a rising model animal genetically related to primates.</title>
        <authorList>
            <person name="Zhang G."/>
            <person name="Fan Y."/>
            <person name="Yao Y."/>
            <person name="Huang Z."/>
        </authorList>
    </citation>
    <scope>NUCLEOTIDE SEQUENCE [LARGE SCALE GENOMIC DNA]</scope>
</reference>
<dbReference type="PANTHER" id="PTHR46329:SF1">
    <property type="entry name" value="KILLER CELL LECTIN-LIKE RECEPTOR 2"/>
    <property type="match status" value="1"/>
</dbReference>
<keyword evidence="3 12" id="KW-0430">Lectin</keyword>
<dbReference type="EMBL" id="KB364524">
    <property type="protein sequence ID" value="ELV12449.1"/>
    <property type="molecule type" value="Genomic_DNA"/>
</dbReference>
<dbReference type="InterPro" id="IPR013600">
    <property type="entry name" value="Ly49_N"/>
</dbReference>
<evidence type="ECO:0000256" key="8">
    <source>
        <dbReference type="ARBA" id="ARBA00023157"/>
    </source>
</evidence>
<dbReference type="Pfam" id="PF00059">
    <property type="entry name" value="Lectin_C"/>
    <property type="match status" value="1"/>
</dbReference>
<dbReference type="InterPro" id="IPR033992">
    <property type="entry name" value="NKR-like_CTLD"/>
</dbReference>
<evidence type="ECO:0000313" key="13">
    <source>
        <dbReference type="Proteomes" id="UP000011518"/>
    </source>
</evidence>
<reference evidence="13" key="2">
    <citation type="journal article" date="2013" name="Nat. Commun.">
        <title>Genome of the Chinese tree shrew.</title>
        <authorList>
            <person name="Fan Y."/>
            <person name="Huang Z.Y."/>
            <person name="Cao C.C."/>
            <person name="Chen C.S."/>
            <person name="Chen Y.X."/>
            <person name="Fan D.D."/>
            <person name="He J."/>
            <person name="Hou H.L."/>
            <person name="Hu L."/>
            <person name="Hu X.T."/>
            <person name="Jiang X.T."/>
            <person name="Lai R."/>
            <person name="Lang Y.S."/>
            <person name="Liang B."/>
            <person name="Liao S.G."/>
            <person name="Mu D."/>
            <person name="Ma Y.Y."/>
            <person name="Niu Y.Y."/>
            <person name="Sun X.Q."/>
            <person name="Xia J.Q."/>
            <person name="Xiao J."/>
            <person name="Xiong Z.Q."/>
            <person name="Xu L."/>
            <person name="Yang L."/>
            <person name="Zhang Y."/>
            <person name="Zhao W."/>
            <person name="Zhao X.D."/>
            <person name="Zheng Y.T."/>
            <person name="Zhou J.M."/>
            <person name="Zhu Y.B."/>
            <person name="Zhang G.J."/>
            <person name="Wang J."/>
            <person name="Yao Y.G."/>
        </authorList>
    </citation>
    <scope>NUCLEOTIDE SEQUENCE [LARGE SCALE GENOMIC DNA]</scope>
</reference>
<evidence type="ECO:0000256" key="4">
    <source>
        <dbReference type="ARBA" id="ARBA00022889"/>
    </source>
</evidence>
<dbReference type="CDD" id="cd03593">
    <property type="entry name" value="CLECT_NK_receptors_like"/>
    <property type="match status" value="1"/>
</dbReference>
<dbReference type="InterPro" id="IPR016186">
    <property type="entry name" value="C-type_lectin-like/link_sf"/>
</dbReference>
<evidence type="ECO:0000256" key="7">
    <source>
        <dbReference type="ARBA" id="ARBA00023136"/>
    </source>
</evidence>
<dbReference type="SUPFAM" id="SSF56436">
    <property type="entry name" value="C-type lectin-like"/>
    <property type="match status" value="1"/>
</dbReference>
<dbReference type="InterPro" id="IPR001304">
    <property type="entry name" value="C-type_lectin-like"/>
</dbReference>
<name>L8YBJ6_TUPCH</name>
<evidence type="ECO:0000256" key="2">
    <source>
        <dbReference type="ARBA" id="ARBA00022692"/>
    </source>
</evidence>
<dbReference type="InterPro" id="IPR016187">
    <property type="entry name" value="CTDL_fold"/>
</dbReference>
<dbReference type="InterPro" id="IPR052013">
    <property type="entry name" value="Mouse_KLRs"/>
</dbReference>
<evidence type="ECO:0000256" key="5">
    <source>
        <dbReference type="ARBA" id="ARBA00022968"/>
    </source>
</evidence>
<keyword evidence="10" id="KW-0325">Glycoprotein</keyword>
<dbReference type="Proteomes" id="UP000011518">
    <property type="component" value="Unassembled WGS sequence"/>
</dbReference>
<evidence type="ECO:0000256" key="1">
    <source>
        <dbReference type="ARBA" id="ARBA00004606"/>
    </source>
</evidence>
<evidence type="ECO:0000256" key="6">
    <source>
        <dbReference type="ARBA" id="ARBA00022989"/>
    </source>
</evidence>
<evidence type="ECO:0000256" key="10">
    <source>
        <dbReference type="ARBA" id="ARBA00023180"/>
    </source>
</evidence>
<organism evidence="12 13">
    <name type="scientific">Tupaia chinensis</name>
    <name type="common">Chinese tree shrew</name>
    <name type="synonym">Tupaia belangeri chinensis</name>
    <dbReference type="NCBI Taxonomy" id="246437"/>
    <lineage>
        <taxon>Eukaryota</taxon>
        <taxon>Metazoa</taxon>
        <taxon>Chordata</taxon>
        <taxon>Craniata</taxon>
        <taxon>Vertebrata</taxon>
        <taxon>Euteleostomi</taxon>
        <taxon>Mammalia</taxon>
        <taxon>Eutheria</taxon>
        <taxon>Euarchontoglires</taxon>
        <taxon>Scandentia</taxon>
        <taxon>Tupaiidae</taxon>
        <taxon>Tupaia</taxon>
    </lineage>
</organism>
<proteinExistence type="predicted"/>
<dbReference type="STRING" id="246437.L8YBJ6"/>
<dbReference type="InParanoid" id="L8YBJ6"/>
<evidence type="ECO:0000256" key="9">
    <source>
        <dbReference type="ARBA" id="ARBA00023170"/>
    </source>
</evidence>
<evidence type="ECO:0000256" key="3">
    <source>
        <dbReference type="ARBA" id="ARBA00022734"/>
    </source>
</evidence>
<keyword evidence="5" id="KW-0735">Signal-anchor</keyword>
<dbReference type="Pfam" id="PF08391">
    <property type="entry name" value="Ly49"/>
    <property type="match status" value="1"/>
</dbReference>
<keyword evidence="9 12" id="KW-0675">Receptor</keyword>
<dbReference type="GO" id="GO:0007155">
    <property type="term" value="P:cell adhesion"/>
    <property type="evidence" value="ECO:0007669"/>
    <property type="project" value="UniProtKB-KW"/>
</dbReference>
<sequence>MSDQEVAYSTLRFLQSPSASQNRSRPRKTNDKVFQCIREKHQQQEIIGNLTQRYHIIQNDNYLKEQLLTNKTLEDDILKTETFQQTNRLCPFFTKKNRCKFYEDHWSCCGVDCYYFITENKNWKKCKQTCQSYKSSLLKIDDKDEQEFVQSQIYKRNYWIGLSYDEVESKWKWIADDTSGLNFTVMNLRSGRGECGFLTSTRISTIDCSMTYGCICEKRIDSVFSTSK</sequence>
<keyword evidence="7" id="KW-0472">Membrane</keyword>
<dbReference type="AlphaFoldDB" id="L8YBJ6"/>
<feature type="domain" description="C-type lectin" evidence="11">
    <location>
        <begin position="109"/>
        <end position="217"/>
    </location>
</feature>
<dbReference type="Gene3D" id="3.10.100.10">
    <property type="entry name" value="Mannose-Binding Protein A, subunit A"/>
    <property type="match status" value="1"/>
</dbReference>
<keyword evidence="8" id="KW-1015">Disulfide bond</keyword>
<dbReference type="PROSITE" id="PS50041">
    <property type="entry name" value="C_TYPE_LECTIN_2"/>
    <property type="match status" value="1"/>
</dbReference>
<keyword evidence="4" id="KW-0130">Cell adhesion</keyword>
<protein>
    <submittedName>
        <fullName evidence="12">Killer cell lectin-like receptor 2</fullName>
    </submittedName>
</protein>
<keyword evidence="13" id="KW-1185">Reference proteome</keyword>
<evidence type="ECO:0000313" key="12">
    <source>
        <dbReference type="EMBL" id="ELV12449.1"/>
    </source>
</evidence>
<dbReference type="PANTHER" id="PTHR46329">
    <property type="entry name" value="KILLER CELL LECTIN-LIKE RECEPTOR 2"/>
    <property type="match status" value="1"/>
</dbReference>
<comment type="subcellular location">
    <subcellularLocation>
        <location evidence="1">Membrane</location>
        <topology evidence="1">Single-pass type II membrane protein</topology>
    </subcellularLocation>
</comment>
<gene>
    <name evidence="12" type="ORF">TREES_T100012571</name>
</gene>
<dbReference type="GO" id="GO:0005886">
    <property type="term" value="C:plasma membrane"/>
    <property type="evidence" value="ECO:0007669"/>
    <property type="project" value="UniProtKB-ARBA"/>
</dbReference>
<keyword evidence="6" id="KW-1133">Transmembrane helix</keyword>
<accession>L8YBJ6</accession>
<dbReference type="GO" id="GO:0030246">
    <property type="term" value="F:carbohydrate binding"/>
    <property type="evidence" value="ECO:0007669"/>
    <property type="project" value="UniProtKB-KW"/>
</dbReference>
<evidence type="ECO:0000259" key="11">
    <source>
        <dbReference type="PROSITE" id="PS50041"/>
    </source>
</evidence>
<dbReference type="SMART" id="SM00034">
    <property type="entry name" value="CLECT"/>
    <property type="match status" value="1"/>
</dbReference>